<dbReference type="FunFam" id="3.40.50.620:FF:000053">
    <property type="entry name" value="Probable tRNA sulfurtransferase"/>
    <property type="match status" value="1"/>
</dbReference>
<dbReference type="NCBIfam" id="TIGR00342">
    <property type="entry name" value="tRNA uracil 4-sulfurtransferase ThiI"/>
    <property type="match status" value="1"/>
</dbReference>
<dbReference type="RefSeq" id="WP_087019231.1">
    <property type="nucleotide sequence ID" value="NZ_CP178353.1"/>
</dbReference>
<dbReference type="AlphaFoldDB" id="A0A252F4G5"/>
<evidence type="ECO:0000256" key="15">
    <source>
        <dbReference type="ARBA" id="ARBA00071867"/>
    </source>
</evidence>
<dbReference type="PROSITE" id="PS51165">
    <property type="entry name" value="THUMP"/>
    <property type="match status" value="1"/>
</dbReference>
<evidence type="ECO:0000259" key="20">
    <source>
        <dbReference type="PROSITE" id="PS51165"/>
    </source>
</evidence>
<dbReference type="InterPro" id="IPR003720">
    <property type="entry name" value="tRNA_STrfase"/>
</dbReference>
<keyword evidence="3 19" id="KW-0963">Cytoplasm</keyword>
<dbReference type="GO" id="GO:0009229">
    <property type="term" value="P:thiamine diphosphate biosynthetic process"/>
    <property type="evidence" value="ECO:0007669"/>
    <property type="project" value="UniProtKB-UniRule"/>
</dbReference>
<dbReference type="Pfam" id="PF02568">
    <property type="entry name" value="ThiI"/>
    <property type="match status" value="1"/>
</dbReference>
<evidence type="ECO:0000256" key="7">
    <source>
        <dbReference type="ARBA" id="ARBA00022840"/>
    </source>
</evidence>
<dbReference type="SMART" id="SM00981">
    <property type="entry name" value="THUMP"/>
    <property type="match status" value="1"/>
</dbReference>
<evidence type="ECO:0000256" key="6">
    <source>
        <dbReference type="ARBA" id="ARBA00022741"/>
    </source>
</evidence>
<evidence type="ECO:0000256" key="2">
    <source>
        <dbReference type="ARBA" id="ARBA00004948"/>
    </source>
</evidence>
<comment type="function">
    <text evidence="12 19">Catalyzes the ATP-dependent transfer of a sulfur to tRNA to produce 4-thiouridine in position 8 of tRNAs, which functions as a near-UV photosensor. Also catalyzes the transfer of sulfur to the sulfur carrier protein ThiS, forming ThiS-thiocarboxylate. This is a step in the synthesis of thiazole, in the thiamine biosynthesis pathway. The sulfur is donated as persulfide by IscS.</text>
</comment>
<protein>
    <recommendedName>
        <fullName evidence="15 19">Probable tRNA sulfurtransferase</fullName>
        <ecNumber evidence="14 19">2.8.1.4</ecNumber>
    </recommendedName>
    <alternativeName>
        <fullName evidence="16 19">Sulfur carrier protein ThiS sulfurtransferase</fullName>
    </alternativeName>
    <alternativeName>
        <fullName evidence="17 19">Thiamine biosynthesis protein ThiI</fullName>
    </alternativeName>
    <alternativeName>
        <fullName evidence="18 19">tRNA 4-thiouridine synthase</fullName>
    </alternativeName>
</protein>
<dbReference type="PANTHER" id="PTHR43209:SF1">
    <property type="entry name" value="TRNA SULFURTRANSFERASE"/>
    <property type="match status" value="1"/>
</dbReference>
<sequence length="387" mass="43226">MKEVLLLKLGEVVLKGLNRRRFESRLIANLRRRLEKVGKCSVYTMQSTIYVEPADGVDMDEVLEAVHNVFGIVAICRAAVCEKDMDAIWETVNTYLADELESAERFKVEAKRSDKKFPLNSIQICQKIGGDLDDKYDNLIPDMHNPNLRVTIEIRDKAAYVHAGKMPGPGGMPVGTNGKAALLLSGGIDSPVAGYMMAKRGLELCAVHFFSYPYTSERAKEKVMELAEQLTHYAGRMEVFVVPFTEIQEAIRDNCPEDMFTLIMRRFMMRLAEKVALEHEAGALITGESLGQVASQTMEAMNVTGAVCSIPVFRPVIGMDKEEIVQISRKIGTFETSILPYEDCCTVFTPKHPLTRPKKFKVEEAERALDVNALVERALANVESVVL</sequence>
<dbReference type="InterPro" id="IPR050102">
    <property type="entry name" value="tRNA_sulfurtransferase_ThiI"/>
</dbReference>
<evidence type="ECO:0000256" key="13">
    <source>
        <dbReference type="ARBA" id="ARBA00061472"/>
    </source>
</evidence>
<dbReference type="EMBL" id="NHOC01000005">
    <property type="protein sequence ID" value="OUM20621.1"/>
    <property type="molecule type" value="Genomic_DNA"/>
</dbReference>
<evidence type="ECO:0000256" key="12">
    <source>
        <dbReference type="ARBA" id="ARBA00058382"/>
    </source>
</evidence>
<dbReference type="GO" id="GO:0005524">
    <property type="term" value="F:ATP binding"/>
    <property type="evidence" value="ECO:0007669"/>
    <property type="project" value="UniProtKB-UniRule"/>
</dbReference>
<feature type="binding site" evidence="19">
    <location>
        <begin position="183"/>
        <end position="184"/>
    </location>
    <ligand>
        <name>ATP</name>
        <dbReference type="ChEBI" id="CHEBI:30616"/>
    </ligand>
</feature>
<keyword evidence="9 19" id="KW-0784">Thiamine biosynthesis</keyword>
<name>A0A252F4G5_9FIRM</name>
<comment type="pathway">
    <text evidence="2 19">Cofactor biosynthesis; thiamine diphosphate biosynthesis.</text>
</comment>
<feature type="binding site" evidence="19">
    <location>
        <position position="265"/>
    </location>
    <ligand>
        <name>ATP</name>
        <dbReference type="ChEBI" id="CHEBI:30616"/>
    </ligand>
</feature>
<proteinExistence type="inferred from homology"/>
<dbReference type="Gene3D" id="3.30.2130.30">
    <property type="match status" value="1"/>
</dbReference>
<evidence type="ECO:0000256" key="8">
    <source>
        <dbReference type="ARBA" id="ARBA00022884"/>
    </source>
</evidence>
<evidence type="ECO:0000256" key="18">
    <source>
        <dbReference type="ARBA" id="ARBA00080570"/>
    </source>
</evidence>
<dbReference type="UniPathway" id="UPA00060"/>
<dbReference type="GO" id="GO:0005829">
    <property type="term" value="C:cytosol"/>
    <property type="evidence" value="ECO:0007669"/>
    <property type="project" value="TreeGrafter"/>
</dbReference>
<evidence type="ECO:0000256" key="19">
    <source>
        <dbReference type="HAMAP-Rule" id="MF_00021"/>
    </source>
</evidence>
<evidence type="ECO:0000256" key="11">
    <source>
        <dbReference type="ARBA" id="ARBA00052330"/>
    </source>
</evidence>
<comment type="similarity">
    <text evidence="13 19">Belongs to the ThiI family.</text>
</comment>
<keyword evidence="22" id="KW-1185">Reference proteome</keyword>
<organism evidence="21 22">
    <name type="scientific">Butyricicoccus porcorum</name>
    <dbReference type="NCBI Taxonomy" id="1945634"/>
    <lineage>
        <taxon>Bacteria</taxon>
        <taxon>Bacillati</taxon>
        <taxon>Bacillota</taxon>
        <taxon>Clostridia</taxon>
        <taxon>Eubacteriales</taxon>
        <taxon>Butyricicoccaceae</taxon>
        <taxon>Butyricicoccus</taxon>
    </lineage>
</organism>
<dbReference type="GO" id="GO:0052837">
    <property type="term" value="P:thiazole biosynthetic process"/>
    <property type="evidence" value="ECO:0007669"/>
    <property type="project" value="TreeGrafter"/>
</dbReference>
<keyword evidence="4 19" id="KW-0820">tRNA-binding</keyword>
<dbReference type="InterPro" id="IPR014729">
    <property type="entry name" value="Rossmann-like_a/b/a_fold"/>
</dbReference>
<keyword evidence="8 19" id="KW-0694">RNA-binding</keyword>
<comment type="caution">
    <text evidence="21">The sequence shown here is derived from an EMBL/GenBank/DDBJ whole genome shotgun (WGS) entry which is preliminary data.</text>
</comment>
<dbReference type="CDD" id="cd01712">
    <property type="entry name" value="PPase_ThiI"/>
    <property type="match status" value="1"/>
</dbReference>
<evidence type="ECO:0000256" key="10">
    <source>
        <dbReference type="ARBA" id="ARBA00050570"/>
    </source>
</evidence>
<evidence type="ECO:0000313" key="21">
    <source>
        <dbReference type="EMBL" id="OUM20621.1"/>
    </source>
</evidence>
<dbReference type="EC" id="2.8.1.4" evidence="14 19"/>
<dbReference type="HAMAP" id="MF_00021">
    <property type="entry name" value="ThiI"/>
    <property type="match status" value="1"/>
</dbReference>
<feature type="binding site" evidence="19">
    <location>
        <begin position="208"/>
        <end position="209"/>
    </location>
    <ligand>
        <name>ATP</name>
        <dbReference type="ChEBI" id="CHEBI:30616"/>
    </ligand>
</feature>
<dbReference type="SUPFAM" id="SSF52402">
    <property type="entry name" value="Adenine nucleotide alpha hydrolases-like"/>
    <property type="match status" value="1"/>
</dbReference>
<dbReference type="GO" id="GO:0140741">
    <property type="term" value="F:tRNA-uracil-4 sulfurtransferase activity"/>
    <property type="evidence" value="ECO:0007669"/>
    <property type="project" value="UniProtKB-EC"/>
</dbReference>
<dbReference type="InterPro" id="IPR049962">
    <property type="entry name" value="THUMP_ThiI"/>
</dbReference>
<dbReference type="SUPFAM" id="SSF143437">
    <property type="entry name" value="THUMP domain-like"/>
    <property type="match status" value="1"/>
</dbReference>
<evidence type="ECO:0000256" key="3">
    <source>
        <dbReference type="ARBA" id="ARBA00022490"/>
    </source>
</evidence>
<keyword evidence="7 19" id="KW-0067">ATP-binding</keyword>
<evidence type="ECO:0000256" key="17">
    <source>
        <dbReference type="ARBA" id="ARBA00077849"/>
    </source>
</evidence>
<dbReference type="CDD" id="cd11716">
    <property type="entry name" value="THUMP_ThiI"/>
    <property type="match status" value="1"/>
</dbReference>
<keyword evidence="6 19" id="KW-0547">Nucleotide-binding</keyword>
<gene>
    <name evidence="19" type="primary">thiI</name>
    <name evidence="21" type="ORF">CBW42_07265</name>
</gene>
<evidence type="ECO:0000256" key="9">
    <source>
        <dbReference type="ARBA" id="ARBA00022977"/>
    </source>
</evidence>
<dbReference type="InterPro" id="IPR004114">
    <property type="entry name" value="THUMP_dom"/>
</dbReference>
<evidence type="ECO:0000256" key="5">
    <source>
        <dbReference type="ARBA" id="ARBA00022679"/>
    </source>
</evidence>
<dbReference type="PANTHER" id="PTHR43209">
    <property type="entry name" value="TRNA SULFURTRANSFERASE"/>
    <property type="match status" value="1"/>
</dbReference>
<dbReference type="GO" id="GO:0000049">
    <property type="term" value="F:tRNA binding"/>
    <property type="evidence" value="ECO:0007669"/>
    <property type="project" value="UniProtKB-UniRule"/>
</dbReference>
<dbReference type="InterPro" id="IPR049961">
    <property type="entry name" value="ThiI_N"/>
</dbReference>
<dbReference type="GO" id="GO:0002937">
    <property type="term" value="P:tRNA 4-thiouridine biosynthesis"/>
    <property type="evidence" value="ECO:0007669"/>
    <property type="project" value="TreeGrafter"/>
</dbReference>
<keyword evidence="5 19" id="KW-0808">Transferase</keyword>
<dbReference type="Proteomes" id="UP000194903">
    <property type="component" value="Unassembled WGS sequence"/>
</dbReference>
<comment type="catalytic activity">
    <reaction evidence="11 19">
        <text>[ThiS sulfur-carrier protein]-C-terminal Gly-Gly-AMP + S-sulfanyl-L-cysteinyl-[cysteine desulfurase] + AH2 = [ThiS sulfur-carrier protein]-C-terminal-Gly-aminoethanethioate + L-cysteinyl-[cysteine desulfurase] + A + AMP + 2 H(+)</text>
        <dbReference type="Rhea" id="RHEA:43340"/>
        <dbReference type="Rhea" id="RHEA-COMP:12157"/>
        <dbReference type="Rhea" id="RHEA-COMP:12158"/>
        <dbReference type="Rhea" id="RHEA-COMP:12910"/>
        <dbReference type="Rhea" id="RHEA-COMP:19908"/>
        <dbReference type="ChEBI" id="CHEBI:13193"/>
        <dbReference type="ChEBI" id="CHEBI:15378"/>
        <dbReference type="ChEBI" id="CHEBI:17499"/>
        <dbReference type="ChEBI" id="CHEBI:29950"/>
        <dbReference type="ChEBI" id="CHEBI:61963"/>
        <dbReference type="ChEBI" id="CHEBI:90618"/>
        <dbReference type="ChEBI" id="CHEBI:232372"/>
        <dbReference type="ChEBI" id="CHEBI:456215"/>
    </reaction>
</comment>
<comment type="subcellular location">
    <subcellularLocation>
        <location evidence="1 19">Cytoplasm</location>
    </subcellularLocation>
</comment>
<dbReference type="Gene3D" id="3.40.50.620">
    <property type="entry name" value="HUPs"/>
    <property type="match status" value="1"/>
</dbReference>
<comment type="catalytic activity">
    <reaction evidence="10 19">
        <text>[ThiI sulfur-carrier protein]-S-sulfanyl-L-cysteine + a uridine in tRNA + 2 reduced [2Fe-2S]-[ferredoxin] + ATP + H(+) = [ThiI sulfur-carrier protein]-L-cysteine + a 4-thiouridine in tRNA + 2 oxidized [2Fe-2S]-[ferredoxin] + AMP + diphosphate</text>
        <dbReference type="Rhea" id="RHEA:24176"/>
        <dbReference type="Rhea" id="RHEA-COMP:10000"/>
        <dbReference type="Rhea" id="RHEA-COMP:10001"/>
        <dbReference type="Rhea" id="RHEA-COMP:13337"/>
        <dbReference type="Rhea" id="RHEA-COMP:13338"/>
        <dbReference type="Rhea" id="RHEA-COMP:13339"/>
        <dbReference type="Rhea" id="RHEA-COMP:13340"/>
        <dbReference type="ChEBI" id="CHEBI:15378"/>
        <dbReference type="ChEBI" id="CHEBI:29950"/>
        <dbReference type="ChEBI" id="CHEBI:30616"/>
        <dbReference type="ChEBI" id="CHEBI:33019"/>
        <dbReference type="ChEBI" id="CHEBI:33737"/>
        <dbReference type="ChEBI" id="CHEBI:33738"/>
        <dbReference type="ChEBI" id="CHEBI:61963"/>
        <dbReference type="ChEBI" id="CHEBI:65315"/>
        <dbReference type="ChEBI" id="CHEBI:136798"/>
        <dbReference type="ChEBI" id="CHEBI:456215"/>
        <dbReference type="EC" id="2.8.1.4"/>
    </reaction>
</comment>
<feature type="binding site" evidence="19">
    <location>
        <position position="296"/>
    </location>
    <ligand>
        <name>ATP</name>
        <dbReference type="ChEBI" id="CHEBI:30616"/>
    </ligand>
</feature>
<evidence type="ECO:0000256" key="1">
    <source>
        <dbReference type="ARBA" id="ARBA00004496"/>
    </source>
</evidence>
<dbReference type="InterPro" id="IPR054173">
    <property type="entry name" value="ThiI_fer"/>
</dbReference>
<dbReference type="OrthoDB" id="9773948at2"/>
<evidence type="ECO:0000256" key="14">
    <source>
        <dbReference type="ARBA" id="ARBA00066827"/>
    </source>
</evidence>
<feature type="domain" description="THUMP" evidence="20">
    <location>
        <begin position="60"/>
        <end position="165"/>
    </location>
</feature>
<accession>A0A252F4G5</accession>
<dbReference type="GO" id="GO:0004810">
    <property type="term" value="F:CCA tRNA nucleotidyltransferase activity"/>
    <property type="evidence" value="ECO:0007669"/>
    <property type="project" value="InterPro"/>
</dbReference>
<evidence type="ECO:0000256" key="16">
    <source>
        <dbReference type="ARBA" id="ARBA00075337"/>
    </source>
</evidence>
<feature type="binding site" evidence="19">
    <location>
        <position position="287"/>
    </location>
    <ligand>
        <name>ATP</name>
        <dbReference type="ChEBI" id="CHEBI:30616"/>
    </ligand>
</feature>
<dbReference type="GO" id="GO:0009228">
    <property type="term" value="P:thiamine biosynthetic process"/>
    <property type="evidence" value="ECO:0007669"/>
    <property type="project" value="UniProtKB-KW"/>
</dbReference>
<evidence type="ECO:0000313" key="22">
    <source>
        <dbReference type="Proteomes" id="UP000194903"/>
    </source>
</evidence>
<dbReference type="Pfam" id="PF02926">
    <property type="entry name" value="THUMP"/>
    <property type="match status" value="1"/>
</dbReference>
<dbReference type="InterPro" id="IPR020536">
    <property type="entry name" value="ThiI_AANH"/>
</dbReference>
<dbReference type="Pfam" id="PF22025">
    <property type="entry name" value="ThiI_fer"/>
    <property type="match status" value="1"/>
</dbReference>
<reference evidence="21 22" key="1">
    <citation type="submission" date="2017-05" db="EMBL/GenBank/DDBJ databases">
        <title>Butyricicoccus porcorum sp. nov. a butyrate-producing bacterium from the swine intestinal tract.</title>
        <authorList>
            <person name="Trachsel J."/>
            <person name="Humphrey S."/>
            <person name="Allen H.K."/>
        </authorList>
    </citation>
    <scope>NUCLEOTIDE SEQUENCE [LARGE SCALE GENOMIC DNA]</scope>
    <source>
        <strain evidence="21">BB10</strain>
    </source>
</reference>
<evidence type="ECO:0000256" key="4">
    <source>
        <dbReference type="ARBA" id="ARBA00022555"/>
    </source>
</evidence>